<feature type="binding site" evidence="10">
    <location>
        <position position="197"/>
    </location>
    <ligand>
        <name>UDP-N-acetyl-alpha-D-glucosamine</name>
        <dbReference type="ChEBI" id="CHEBI:57705"/>
    </ligand>
</feature>
<dbReference type="GO" id="GO:0051301">
    <property type="term" value="P:cell division"/>
    <property type="evidence" value="ECO:0007669"/>
    <property type="project" value="UniProtKB-KW"/>
</dbReference>
<comment type="pathway">
    <text evidence="10">Cell wall biogenesis; peptidoglycan biosynthesis.</text>
</comment>
<keyword evidence="8 10" id="KW-0131">Cell cycle</keyword>
<evidence type="ECO:0000256" key="8">
    <source>
        <dbReference type="ARBA" id="ARBA00023306"/>
    </source>
</evidence>
<dbReference type="STRING" id="1798475.A2837_02245"/>
<comment type="function">
    <text evidence="10">Cell wall formation. Catalyzes the transfer of a GlcNAc subunit on undecaprenyl-pyrophosphoryl-MurNAc-pentapeptide (lipid intermediate I) to form undecaprenyl-pyrophosphoryl-MurNAc-(pentapeptide)GlcNAc (lipid intermediate II).</text>
</comment>
<reference evidence="13 14" key="1">
    <citation type="journal article" date="2016" name="Nat. Commun.">
        <title>Thousands of microbial genomes shed light on interconnected biogeochemical processes in an aquifer system.</title>
        <authorList>
            <person name="Anantharaman K."/>
            <person name="Brown C.T."/>
            <person name="Hug L.A."/>
            <person name="Sharon I."/>
            <person name="Castelle C.J."/>
            <person name="Probst A.J."/>
            <person name="Thomas B.C."/>
            <person name="Singh A."/>
            <person name="Wilkins M.J."/>
            <person name="Karaoz U."/>
            <person name="Brodie E.L."/>
            <person name="Williams K.H."/>
            <person name="Hubbard S.S."/>
            <person name="Banfield J.F."/>
        </authorList>
    </citation>
    <scope>NUCLEOTIDE SEQUENCE [LARGE SCALE GENOMIC DNA]</scope>
</reference>
<organism evidence="13 14">
    <name type="scientific">Candidatus Kaiserbacteria bacterium RIFCSPHIGHO2_01_FULL_46_22</name>
    <dbReference type="NCBI Taxonomy" id="1798475"/>
    <lineage>
        <taxon>Bacteria</taxon>
        <taxon>Candidatus Kaiseribacteriota</taxon>
    </lineage>
</organism>
<evidence type="ECO:0000256" key="2">
    <source>
        <dbReference type="ARBA" id="ARBA00022618"/>
    </source>
</evidence>
<dbReference type="GO" id="GO:0071555">
    <property type="term" value="P:cell wall organization"/>
    <property type="evidence" value="ECO:0007669"/>
    <property type="project" value="UniProtKB-KW"/>
</dbReference>
<evidence type="ECO:0000256" key="3">
    <source>
        <dbReference type="ARBA" id="ARBA00022676"/>
    </source>
</evidence>
<keyword evidence="5 10" id="KW-0133">Cell shape</keyword>
<evidence type="ECO:0000256" key="10">
    <source>
        <dbReference type="HAMAP-Rule" id="MF_00033"/>
    </source>
</evidence>
<dbReference type="InterPro" id="IPR007235">
    <property type="entry name" value="Glyco_trans_28_C"/>
</dbReference>
<dbReference type="Pfam" id="PF04101">
    <property type="entry name" value="Glyco_tran_28_C"/>
    <property type="match status" value="1"/>
</dbReference>
<comment type="subcellular location">
    <subcellularLocation>
        <location evidence="10">Cell membrane</location>
        <topology evidence="10">Peripheral membrane protein</topology>
        <orientation evidence="10">Cytoplasmic side</orientation>
    </subcellularLocation>
</comment>
<keyword evidence="7 10" id="KW-0472">Membrane</keyword>
<comment type="similarity">
    <text evidence="10">Belongs to the glycosyltransferase 28 family. MurG subfamily.</text>
</comment>
<evidence type="ECO:0000256" key="1">
    <source>
        <dbReference type="ARBA" id="ARBA00022475"/>
    </source>
</evidence>
<sequence length="374" mass="40983">MRVVFVGGGTGGHFYPLIAVAEAVRERDRAAGEDSELIYIGPEPYNQSALDSVGLRYVYCPAGKKRLYRSILNWLDNFKIISGFFVAFFKLLWIYPDAIMSKGGYTSVPVILAAWLLRIPIVIHESDSVAGRANMFAARFARYVAIAYPDVVTHFSKENTALVGMPIRSAFFKTTSDPFGSLGIPNDRPVILVTGGSSGAVRINDFILRSLTRLLPKYTVIHQVGDQNVERVTADASALFQDRSVLDHYFVFGHLEQDQFVAALECAALVLTRAGSTTLFEIALKGKPSIVIPIPEDVSRDQRTNAYTYARATGASVLEEHNLSDDLLVAEIDRILSDEALVSEMRGKAAAFTTPKAADTLAGTLRSIANEHES</sequence>
<feature type="binding site" evidence="10">
    <location>
        <begin position="10"/>
        <end position="12"/>
    </location>
    <ligand>
        <name>UDP-N-acetyl-alpha-D-glucosamine</name>
        <dbReference type="ChEBI" id="CHEBI:57705"/>
    </ligand>
</feature>
<dbReference type="AlphaFoldDB" id="A0A1F6BYH4"/>
<dbReference type="GO" id="GO:0051991">
    <property type="term" value="F:UDP-N-acetyl-D-glucosamine:N-acetylmuramoyl-L-alanyl-D-glutamyl-meso-2,6-diaminopimelyl-D-alanyl-D-alanine-diphosphoundecaprenol 4-beta-N-acetylglucosaminlytransferase activity"/>
    <property type="evidence" value="ECO:0007669"/>
    <property type="project" value="RHEA"/>
</dbReference>
<name>A0A1F6BYH4_9BACT</name>
<dbReference type="GO" id="GO:0005886">
    <property type="term" value="C:plasma membrane"/>
    <property type="evidence" value="ECO:0007669"/>
    <property type="project" value="UniProtKB-SubCell"/>
</dbReference>
<evidence type="ECO:0000313" key="13">
    <source>
        <dbReference type="EMBL" id="OGG42004.1"/>
    </source>
</evidence>
<feature type="binding site" evidence="10">
    <location>
        <position position="302"/>
    </location>
    <ligand>
        <name>UDP-N-acetyl-alpha-D-glucosamine</name>
        <dbReference type="ChEBI" id="CHEBI:57705"/>
    </ligand>
</feature>
<protein>
    <recommendedName>
        <fullName evidence="10">UDP-N-acetylglucosamine--N-acetylmuramyl-(pentapeptide) pyrophosphoryl-undecaprenol N-acetylglucosamine transferase</fullName>
        <ecNumber evidence="10">2.4.1.227</ecNumber>
    </recommendedName>
    <alternativeName>
        <fullName evidence="10">Undecaprenyl-PP-MurNAc-pentapeptide-UDPGlcNAc GlcNAc transferase</fullName>
    </alternativeName>
</protein>
<dbReference type="EMBL" id="MFKO01000002">
    <property type="protein sequence ID" value="OGG42004.1"/>
    <property type="molecule type" value="Genomic_DNA"/>
</dbReference>
<evidence type="ECO:0000259" key="12">
    <source>
        <dbReference type="Pfam" id="PF04101"/>
    </source>
</evidence>
<evidence type="ECO:0000256" key="9">
    <source>
        <dbReference type="ARBA" id="ARBA00023316"/>
    </source>
</evidence>
<keyword evidence="2 10" id="KW-0132">Cell division</keyword>
<dbReference type="UniPathway" id="UPA00219"/>
<dbReference type="InterPro" id="IPR004276">
    <property type="entry name" value="GlycoTrans_28_N"/>
</dbReference>
<accession>A0A1F6BYH4</accession>
<gene>
    <name evidence="10" type="primary">murG</name>
    <name evidence="13" type="ORF">A2837_02245</name>
</gene>
<keyword evidence="9 10" id="KW-0961">Cell wall biogenesis/degradation</keyword>
<dbReference type="InterPro" id="IPR006009">
    <property type="entry name" value="GlcNAc_MurG"/>
</dbReference>
<dbReference type="Pfam" id="PF03033">
    <property type="entry name" value="Glyco_transf_28"/>
    <property type="match status" value="1"/>
</dbReference>
<comment type="caution">
    <text evidence="10">Lacks conserved residue(s) required for the propagation of feature annotation.</text>
</comment>
<evidence type="ECO:0000256" key="7">
    <source>
        <dbReference type="ARBA" id="ARBA00023136"/>
    </source>
</evidence>
<keyword evidence="6 10" id="KW-0573">Peptidoglycan synthesis</keyword>
<feature type="binding site" evidence="10">
    <location>
        <position position="168"/>
    </location>
    <ligand>
        <name>UDP-N-acetyl-alpha-D-glucosamine</name>
        <dbReference type="ChEBI" id="CHEBI:57705"/>
    </ligand>
</feature>
<keyword evidence="3 10" id="KW-0328">Glycosyltransferase</keyword>
<keyword evidence="4 10" id="KW-0808">Transferase</keyword>
<evidence type="ECO:0000313" key="14">
    <source>
        <dbReference type="Proteomes" id="UP000176322"/>
    </source>
</evidence>
<proteinExistence type="inferred from homology"/>
<dbReference type="GO" id="GO:0005975">
    <property type="term" value="P:carbohydrate metabolic process"/>
    <property type="evidence" value="ECO:0007669"/>
    <property type="project" value="InterPro"/>
</dbReference>
<keyword evidence="1 10" id="KW-1003">Cell membrane</keyword>
<dbReference type="PANTHER" id="PTHR21015:SF22">
    <property type="entry name" value="GLYCOSYLTRANSFERASE"/>
    <property type="match status" value="1"/>
</dbReference>
<dbReference type="Proteomes" id="UP000176322">
    <property type="component" value="Unassembled WGS sequence"/>
</dbReference>
<dbReference type="GO" id="GO:0008360">
    <property type="term" value="P:regulation of cell shape"/>
    <property type="evidence" value="ECO:0007669"/>
    <property type="project" value="UniProtKB-KW"/>
</dbReference>
<dbReference type="HAMAP" id="MF_00033">
    <property type="entry name" value="MurG"/>
    <property type="match status" value="1"/>
</dbReference>
<feature type="domain" description="Glycosyltransferase family 28 N-terminal" evidence="11">
    <location>
        <begin position="3"/>
        <end position="145"/>
    </location>
</feature>
<dbReference type="Gene3D" id="3.40.50.2000">
    <property type="entry name" value="Glycogen Phosphorylase B"/>
    <property type="match status" value="2"/>
</dbReference>
<evidence type="ECO:0000256" key="5">
    <source>
        <dbReference type="ARBA" id="ARBA00022960"/>
    </source>
</evidence>
<comment type="caution">
    <text evidence="13">The sequence shown here is derived from an EMBL/GenBank/DDBJ whole genome shotgun (WGS) entry which is preliminary data.</text>
</comment>
<comment type="catalytic activity">
    <reaction evidence="10">
        <text>di-trans,octa-cis-undecaprenyl diphospho-N-acetyl-alpha-D-muramoyl-L-alanyl-D-glutamyl-meso-2,6-diaminopimeloyl-D-alanyl-D-alanine + UDP-N-acetyl-alpha-D-glucosamine = di-trans,octa-cis-undecaprenyl diphospho-[N-acetyl-alpha-D-glucosaminyl-(1-&gt;4)]-N-acetyl-alpha-D-muramoyl-L-alanyl-D-glutamyl-meso-2,6-diaminopimeloyl-D-alanyl-D-alanine + UDP + H(+)</text>
        <dbReference type="Rhea" id="RHEA:31227"/>
        <dbReference type="ChEBI" id="CHEBI:15378"/>
        <dbReference type="ChEBI" id="CHEBI:57705"/>
        <dbReference type="ChEBI" id="CHEBI:58223"/>
        <dbReference type="ChEBI" id="CHEBI:61387"/>
        <dbReference type="ChEBI" id="CHEBI:61388"/>
        <dbReference type="EC" id="2.4.1.227"/>
    </reaction>
</comment>
<dbReference type="PANTHER" id="PTHR21015">
    <property type="entry name" value="UDP-N-ACETYLGLUCOSAMINE--N-ACETYLMURAMYL-(PENTAPEPTIDE) PYROPHOSPHORYL-UNDECAPRENOL N-ACETYLGLUCOSAMINE TRANSFERASE 1"/>
    <property type="match status" value="1"/>
</dbReference>
<evidence type="ECO:0000256" key="6">
    <source>
        <dbReference type="ARBA" id="ARBA00022984"/>
    </source>
</evidence>
<dbReference type="EC" id="2.4.1.227" evidence="10"/>
<dbReference type="CDD" id="cd03785">
    <property type="entry name" value="GT28_MurG"/>
    <property type="match status" value="1"/>
</dbReference>
<dbReference type="GO" id="GO:0009252">
    <property type="term" value="P:peptidoglycan biosynthetic process"/>
    <property type="evidence" value="ECO:0007669"/>
    <property type="project" value="UniProtKB-UniRule"/>
</dbReference>
<evidence type="ECO:0000256" key="4">
    <source>
        <dbReference type="ARBA" id="ARBA00022679"/>
    </source>
</evidence>
<evidence type="ECO:0000259" key="11">
    <source>
        <dbReference type="Pfam" id="PF03033"/>
    </source>
</evidence>
<dbReference type="SUPFAM" id="SSF53756">
    <property type="entry name" value="UDP-Glycosyltransferase/glycogen phosphorylase"/>
    <property type="match status" value="1"/>
</dbReference>
<feature type="domain" description="Glycosyl transferase family 28 C-terminal" evidence="12">
    <location>
        <begin position="190"/>
        <end position="360"/>
    </location>
</feature>
<dbReference type="GO" id="GO:0050511">
    <property type="term" value="F:undecaprenyldiphospho-muramoylpentapeptide beta-N-acetylglucosaminyltransferase activity"/>
    <property type="evidence" value="ECO:0007669"/>
    <property type="project" value="UniProtKB-UniRule"/>
</dbReference>